<reference evidence="2" key="2">
    <citation type="submission" date="2023-06" db="EMBL/GenBank/DDBJ databases">
        <authorList>
            <consortium name="Lawrence Berkeley National Laboratory"/>
            <person name="Haridas S."/>
            <person name="Hensen N."/>
            <person name="Bonometti L."/>
            <person name="Westerberg I."/>
            <person name="Brannstrom I.O."/>
            <person name="Guillou S."/>
            <person name="Cros-Aarteil S."/>
            <person name="Calhoun S."/>
            <person name="Kuo A."/>
            <person name="Mondo S."/>
            <person name="Pangilinan J."/>
            <person name="Riley R."/>
            <person name="Labutti K."/>
            <person name="Andreopoulos B."/>
            <person name="Lipzen A."/>
            <person name="Chen C."/>
            <person name="Yanf M."/>
            <person name="Daum C."/>
            <person name="Ng V."/>
            <person name="Clum A."/>
            <person name="Steindorff A."/>
            <person name="Ohm R."/>
            <person name="Martin F."/>
            <person name="Silar P."/>
            <person name="Natvig D."/>
            <person name="Lalanne C."/>
            <person name="Gautier V."/>
            <person name="Ament-Velasquez S.L."/>
            <person name="Kruys A."/>
            <person name="Hutchinson M.I."/>
            <person name="Powell A.J."/>
            <person name="Barry K."/>
            <person name="Miller A.N."/>
            <person name="Grigoriev I.V."/>
            <person name="Debuchy R."/>
            <person name="Gladieux P."/>
            <person name="Thoren M.H."/>
            <person name="Johannesson H."/>
        </authorList>
    </citation>
    <scope>NUCLEOTIDE SEQUENCE</scope>
    <source>
        <strain evidence="2">CBS 560.94</strain>
    </source>
</reference>
<evidence type="ECO:0000313" key="2">
    <source>
        <dbReference type="EMBL" id="KAK3348317.1"/>
    </source>
</evidence>
<comment type="caution">
    <text evidence="2">The sequence shown here is derived from an EMBL/GenBank/DDBJ whole genome shotgun (WGS) entry which is preliminary data.</text>
</comment>
<dbReference type="EMBL" id="JAUEPP010000003">
    <property type="protein sequence ID" value="KAK3348317.1"/>
    <property type="molecule type" value="Genomic_DNA"/>
</dbReference>
<organism evidence="2 3">
    <name type="scientific">Neurospora tetraspora</name>
    <dbReference type="NCBI Taxonomy" id="94610"/>
    <lineage>
        <taxon>Eukaryota</taxon>
        <taxon>Fungi</taxon>
        <taxon>Dikarya</taxon>
        <taxon>Ascomycota</taxon>
        <taxon>Pezizomycotina</taxon>
        <taxon>Sordariomycetes</taxon>
        <taxon>Sordariomycetidae</taxon>
        <taxon>Sordariales</taxon>
        <taxon>Sordariaceae</taxon>
        <taxon>Neurospora</taxon>
    </lineage>
</organism>
<feature type="region of interest" description="Disordered" evidence="1">
    <location>
        <begin position="1"/>
        <end position="22"/>
    </location>
</feature>
<dbReference type="AlphaFoldDB" id="A0AAE0JIC1"/>
<evidence type="ECO:0000256" key="1">
    <source>
        <dbReference type="SAM" id="MobiDB-lite"/>
    </source>
</evidence>
<gene>
    <name evidence="2" type="ORF">B0H65DRAFT_572054</name>
</gene>
<proteinExistence type="predicted"/>
<protein>
    <submittedName>
        <fullName evidence="2">Uncharacterized protein</fullName>
    </submittedName>
</protein>
<keyword evidence="3" id="KW-1185">Reference proteome</keyword>
<evidence type="ECO:0000313" key="3">
    <source>
        <dbReference type="Proteomes" id="UP001278500"/>
    </source>
</evidence>
<accession>A0AAE0JIC1</accession>
<dbReference type="RefSeq" id="XP_062683399.1">
    <property type="nucleotide sequence ID" value="XM_062830496.1"/>
</dbReference>
<reference evidence="2" key="1">
    <citation type="journal article" date="2023" name="Mol. Phylogenet. Evol.">
        <title>Genome-scale phylogeny and comparative genomics of the fungal order Sordariales.</title>
        <authorList>
            <person name="Hensen N."/>
            <person name="Bonometti L."/>
            <person name="Westerberg I."/>
            <person name="Brannstrom I.O."/>
            <person name="Guillou S."/>
            <person name="Cros-Aarteil S."/>
            <person name="Calhoun S."/>
            <person name="Haridas S."/>
            <person name="Kuo A."/>
            <person name="Mondo S."/>
            <person name="Pangilinan J."/>
            <person name="Riley R."/>
            <person name="LaButti K."/>
            <person name="Andreopoulos B."/>
            <person name="Lipzen A."/>
            <person name="Chen C."/>
            <person name="Yan M."/>
            <person name="Daum C."/>
            <person name="Ng V."/>
            <person name="Clum A."/>
            <person name="Steindorff A."/>
            <person name="Ohm R.A."/>
            <person name="Martin F."/>
            <person name="Silar P."/>
            <person name="Natvig D.O."/>
            <person name="Lalanne C."/>
            <person name="Gautier V."/>
            <person name="Ament-Velasquez S.L."/>
            <person name="Kruys A."/>
            <person name="Hutchinson M.I."/>
            <person name="Powell A.J."/>
            <person name="Barry K."/>
            <person name="Miller A.N."/>
            <person name="Grigoriev I.V."/>
            <person name="Debuchy R."/>
            <person name="Gladieux P."/>
            <person name="Hiltunen Thoren M."/>
            <person name="Johannesson H."/>
        </authorList>
    </citation>
    <scope>NUCLEOTIDE SEQUENCE</scope>
    <source>
        <strain evidence="2">CBS 560.94</strain>
    </source>
</reference>
<dbReference type="Proteomes" id="UP001278500">
    <property type="component" value="Unassembled WGS sequence"/>
</dbReference>
<sequence>MSDNQENQSAMTSSTRHRRRDSTNLECGYSKYIRVHLTNGSGEGLQEARDNECDDWKDFWSKLISDEEWRLRTSNMLCVLPISFHTRREHPVLMLTPDFETPPNTSDKAEQSTKKAKEILRNLGFVEYSGCRLHGNPDCRRHGLCMKWGYPDRGWVERTMPRFMLVKDGKVEYPPGKLSCADVEWIDYIHWERFDIPVRKAKRNWQTLEAVDGQWEEPVGKRAKLEDA</sequence>
<name>A0AAE0JIC1_9PEZI</name>
<dbReference type="GeneID" id="87867650"/>
<feature type="compositionally biased region" description="Polar residues" evidence="1">
    <location>
        <begin position="1"/>
        <end position="11"/>
    </location>
</feature>